<evidence type="ECO:0000313" key="6">
    <source>
        <dbReference type="EMBL" id="SZX61704.1"/>
    </source>
</evidence>
<dbReference type="AlphaFoldDB" id="A0A383VAR3"/>
<dbReference type="GO" id="GO:0005840">
    <property type="term" value="C:ribosome"/>
    <property type="evidence" value="ECO:0007669"/>
    <property type="project" value="UniProtKB-KW"/>
</dbReference>
<dbReference type="EMBL" id="FNXT01000167">
    <property type="protein sequence ID" value="SZX61704.1"/>
    <property type="molecule type" value="Genomic_DNA"/>
</dbReference>
<dbReference type="InterPro" id="IPR012340">
    <property type="entry name" value="NA-bd_OB-fold"/>
</dbReference>
<keyword evidence="2" id="KW-0689">Ribosomal protein</keyword>
<keyword evidence="7" id="KW-1185">Reference proteome</keyword>
<dbReference type="InterPro" id="IPR003029">
    <property type="entry name" value="S1_domain"/>
</dbReference>
<name>A0A383VAR3_TETOB</name>
<dbReference type="PROSITE" id="PS50126">
    <property type="entry name" value="S1"/>
    <property type="match status" value="1"/>
</dbReference>
<dbReference type="GO" id="GO:1990904">
    <property type="term" value="C:ribonucleoprotein complex"/>
    <property type="evidence" value="ECO:0007669"/>
    <property type="project" value="UniProtKB-KW"/>
</dbReference>
<dbReference type="PANTHER" id="PTHR10724:SF7">
    <property type="entry name" value="SMALL RIBOSOMAL SUBUNIT PROTEIN BS1C"/>
    <property type="match status" value="1"/>
</dbReference>
<dbReference type="SMART" id="SM00316">
    <property type="entry name" value="S1"/>
    <property type="match status" value="1"/>
</dbReference>
<evidence type="ECO:0000256" key="3">
    <source>
        <dbReference type="ARBA" id="ARBA00023274"/>
    </source>
</evidence>
<dbReference type="GO" id="GO:0006412">
    <property type="term" value="P:translation"/>
    <property type="evidence" value="ECO:0007669"/>
    <property type="project" value="TreeGrafter"/>
</dbReference>
<feature type="region of interest" description="Disordered" evidence="4">
    <location>
        <begin position="95"/>
        <end position="115"/>
    </location>
</feature>
<dbReference type="STRING" id="3088.A0A383VAR3"/>
<dbReference type="GO" id="GO:0003729">
    <property type="term" value="F:mRNA binding"/>
    <property type="evidence" value="ECO:0007669"/>
    <property type="project" value="TreeGrafter"/>
</dbReference>
<evidence type="ECO:0000259" key="5">
    <source>
        <dbReference type="PROSITE" id="PS50126"/>
    </source>
</evidence>
<dbReference type="PANTHER" id="PTHR10724">
    <property type="entry name" value="30S RIBOSOMAL PROTEIN S1"/>
    <property type="match status" value="1"/>
</dbReference>
<organism evidence="6 7">
    <name type="scientific">Tetradesmus obliquus</name>
    <name type="common">Green alga</name>
    <name type="synonym">Acutodesmus obliquus</name>
    <dbReference type="NCBI Taxonomy" id="3088"/>
    <lineage>
        <taxon>Eukaryota</taxon>
        <taxon>Viridiplantae</taxon>
        <taxon>Chlorophyta</taxon>
        <taxon>core chlorophytes</taxon>
        <taxon>Chlorophyceae</taxon>
        <taxon>CS clade</taxon>
        <taxon>Sphaeropleales</taxon>
        <taxon>Scenedesmaceae</taxon>
        <taxon>Tetradesmus</taxon>
    </lineage>
</organism>
<keyword evidence="3" id="KW-0687">Ribonucleoprotein</keyword>
<reference evidence="6 7" key="1">
    <citation type="submission" date="2016-10" db="EMBL/GenBank/DDBJ databases">
        <authorList>
            <person name="Cai Z."/>
        </authorList>
    </citation>
    <scope>NUCLEOTIDE SEQUENCE [LARGE SCALE GENOMIC DNA]</scope>
</reference>
<accession>A0A383VAR3</accession>
<comment type="similarity">
    <text evidence="1">Belongs to the bacterial ribosomal protein bS1 family.</text>
</comment>
<evidence type="ECO:0000256" key="4">
    <source>
        <dbReference type="SAM" id="MobiDB-lite"/>
    </source>
</evidence>
<dbReference type="InterPro" id="IPR050437">
    <property type="entry name" value="Ribos_protein_bS1-like"/>
</dbReference>
<gene>
    <name evidence="6" type="ORF">BQ4739_LOCUS2202</name>
</gene>
<evidence type="ECO:0000256" key="1">
    <source>
        <dbReference type="ARBA" id="ARBA00006767"/>
    </source>
</evidence>
<sequence length="115" mass="12385">MQYGAFVDIDGTAGTPGVATGLLHISQITHERLSSVAQVLQAGDKLKAMVLSVNIEKGRVTLTTKKLEKEKGDMMRNKQPVFDGAEAMAAEWLARSGPEKKRRAGDVIDEGDTDS</sequence>
<proteinExistence type="inferred from homology"/>
<dbReference type="SUPFAM" id="SSF50249">
    <property type="entry name" value="Nucleic acid-binding proteins"/>
    <property type="match status" value="1"/>
</dbReference>
<dbReference type="Pfam" id="PF00575">
    <property type="entry name" value="S1"/>
    <property type="match status" value="1"/>
</dbReference>
<evidence type="ECO:0000256" key="2">
    <source>
        <dbReference type="ARBA" id="ARBA00022980"/>
    </source>
</evidence>
<dbReference type="Gene3D" id="2.40.50.140">
    <property type="entry name" value="Nucleic acid-binding proteins"/>
    <property type="match status" value="1"/>
</dbReference>
<dbReference type="Proteomes" id="UP000256970">
    <property type="component" value="Unassembled WGS sequence"/>
</dbReference>
<feature type="domain" description="S1 motif" evidence="5">
    <location>
        <begin position="1"/>
        <end position="65"/>
    </location>
</feature>
<protein>
    <recommendedName>
        <fullName evidence="5">S1 motif domain-containing protein</fullName>
    </recommendedName>
</protein>
<dbReference type="GO" id="GO:0003735">
    <property type="term" value="F:structural constituent of ribosome"/>
    <property type="evidence" value="ECO:0007669"/>
    <property type="project" value="TreeGrafter"/>
</dbReference>
<evidence type="ECO:0000313" key="7">
    <source>
        <dbReference type="Proteomes" id="UP000256970"/>
    </source>
</evidence>